<name>A0AAP2DBX2_9BACT</name>
<dbReference type="EMBL" id="JAHESC010000036">
    <property type="protein sequence ID" value="MBT1689129.1"/>
    <property type="molecule type" value="Genomic_DNA"/>
</dbReference>
<dbReference type="NCBIfam" id="TIGR03519">
    <property type="entry name" value="T9SS_PorP_fam"/>
    <property type="match status" value="1"/>
</dbReference>
<dbReference type="InterPro" id="IPR019861">
    <property type="entry name" value="PorP/SprF_Bacteroidetes"/>
</dbReference>
<sequence length="309" mass="34848">MKKITAIIIGGLMSLTASAQQRPINSLYMFDPLVINPAYAGTQVQLSATAIYRNQWVNFPGAPKTFTFSASSGFKQNRVGLGILAGNDQIGIHTENTLYLLYSYKLPISRFNSKSYLSFGLQGGFNELKSDFGKLTPRDQTDPYYGVVDRNMTWNFGGGLFLKHHAFYAGLSVPYVLNNRVINAKVFSSSARQYRYYYLTAGFTQKVSTNVKVTPSALIRFQEKAPLSFDLNLTTVFYNVVGLGASYRLDDSVVGLFELQLNENFHVGYASDFTTSALRRYSNSTHEIMVNYRIKIDRWHRGIECPSYY</sequence>
<protein>
    <submittedName>
        <fullName evidence="2">Type IX secretion system membrane protein PorP/SprF</fullName>
    </submittedName>
</protein>
<evidence type="ECO:0000256" key="1">
    <source>
        <dbReference type="SAM" id="SignalP"/>
    </source>
</evidence>
<keyword evidence="1" id="KW-0732">Signal</keyword>
<organism evidence="2 3">
    <name type="scientific">Dawidia soli</name>
    <dbReference type="NCBI Taxonomy" id="2782352"/>
    <lineage>
        <taxon>Bacteria</taxon>
        <taxon>Pseudomonadati</taxon>
        <taxon>Bacteroidota</taxon>
        <taxon>Cytophagia</taxon>
        <taxon>Cytophagales</taxon>
        <taxon>Chryseotaleaceae</taxon>
        <taxon>Dawidia</taxon>
    </lineage>
</organism>
<accession>A0AAP2DBX2</accession>
<dbReference type="Pfam" id="PF11751">
    <property type="entry name" value="PorP_SprF"/>
    <property type="match status" value="1"/>
</dbReference>
<comment type="caution">
    <text evidence="2">The sequence shown here is derived from an EMBL/GenBank/DDBJ whole genome shotgun (WGS) entry which is preliminary data.</text>
</comment>
<gene>
    <name evidence="2" type="ORF">KK078_21360</name>
</gene>
<reference evidence="2 3" key="1">
    <citation type="submission" date="2021-05" db="EMBL/GenBank/DDBJ databases">
        <title>A Polyphasic approach of four new species of the genus Ohtaekwangia: Ohtaekwangia histidinii sp. nov., Ohtaekwangia cretensis sp. nov., Ohtaekwangia indiensis sp. nov., Ohtaekwangia reichenbachii sp. nov. from diverse environment.</title>
        <authorList>
            <person name="Octaviana S."/>
        </authorList>
    </citation>
    <scope>NUCLEOTIDE SEQUENCE [LARGE SCALE GENOMIC DNA]</scope>
    <source>
        <strain evidence="2 3">PWU37</strain>
    </source>
</reference>
<proteinExistence type="predicted"/>
<evidence type="ECO:0000313" key="2">
    <source>
        <dbReference type="EMBL" id="MBT1689129.1"/>
    </source>
</evidence>
<dbReference type="Proteomes" id="UP001319180">
    <property type="component" value="Unassembled WGS sequence"/>
</dbReference>
<keyword evidence="3" id="KW-1185">Reference proteome</keyword>
<evidence type="ECO:0000313" key="3">
    <source>
        <dbReference type="Proteomes" id="UP001319180"/>
    </source>
</evidence>
<feature type="chain" id="PRO_5043046259" evidence="1">
    <location>
        <begin position="20"/>
        <end position="309"/>
    </location>
</feature>
<feature type="signal peptide" evidence="1">
    <location>
        <begin position="1"/>
        <end position="19"/>
    </location>
</feature>
<dbReference type="AlphaFoldDB" id="A0AAP2DBX2"/>
<dbReference type="RefSeq" id="WP_254092354.1">
    <property type="nucleotide sequence ID" value="NZ_JAHESC010000036.1"/>
</dbReference>